<feature type="region of interest" description="Disordered" evidence="9">
    <location>
        <begin position="68"/>
        <end position="88"/>
    </location>
</feature>
<protein>
    <recommendedName>
        <fullName evidence="5">Elongator complex protein 5</fullName>
    </recommendedName>
</protein>
<evidence type="ECO:0000256" key="3">
    <source>
        <dbReference type="ARBA" id="ARBA00005043"/>
    </source>
</evidence>
<evidence type="ECO:0000256" key="2">
    <source>
        <dbReference type="ARBA" id="ARBA00004496"/>
    </source>
</evidence>
<evidence type="ECO:0000256" key="5">
    <source>
        <dbReference type="ARBA" id="ARBA00020264"/>
    </source>
</evidence>
<organism evidence="10 11">
    <name type="scientific">Modicella reniformis</name>
    <dbReference type="NCBI Taxonomy" id="1440133"/>
    <lineage>
        <taxon>Eukaryota</taxon>
        <taxon>Fungi</taxon>
        <taxon>Fungi incertae sedis</taxon>
        <taxon>Mucoromycota</taxon>
        <taxon>Mortierellomycotina</taxon>
        <taxon>Mortierellomycetes</taxon>
        <taxon>Mortierellales</taxon>
        <taxon>Mortierellaceae</taxon>
        <taxon>Modicella</taxon>
    </lineage>
</organism>
<feature type="compositionally biased region" description="Acidic residues" evidence="9">
    <location>
        <begin position="72"/>
        <end position="88"/>
    </location>
</feature>
<comment type="pathway">
    <text evidence="3">tRNA modification; 5-methoxycarbonylmethyl-2-thiouridine-tRNA biosynthesis.</text>
</comment>
<evidence type="ECO:0000256" key="6">
    <source>
        <dbReference type="ARBA" id="ARBA00022490"/>
    </source>
</evidence>
<sequence>MGELFVVNVWDVVGDMPDIEKLDLEESQTADPTANLSFNLNLTEEQRRAKNDTVLPYLKTQESTGAIYYEPDAADDFDDDDPDDDLTI</sequence>
<gene>
    <name evidence="10" type="ORF">BGZ65_000481</name>
</gene>
<evidence type="ECO:0000313" key="11">
    <source>
        <dbReference type="Proteomes" id="UP000749646"/>
    </source>
</evidence>
<evidence type="ECO:0000313" key="10">
    <source>
        <dbReference type="EMBL" id="KAF9991529.1"/>
    </source>
</evidence>
<evidence type="ECO:0000256" key="8">
    <source>
        <dbReference type="ARBA" id="ARBA00023242"/>
    </source>
</evidence>
<dbReference type="PANTHER" id="PTHR15641">
    <property type="entry name" value="ELONGATOR COMPLEX PROTEIN 5"/>
    <property type="match status" value="1"/>
</dbReference>
<evidence type="ECO:0000256" key="7">
    <source>
        <dbReference type="ARBA" id="ARBA00022694"/>
    </source>
</evidence>
<proteinExistence type="inferred from homology"/>
<dbReference type="OrthoDB" id="166907at2759"/>
<comment type="caution">
    <text evidence="10">The sequence shown here is derived from an EMBL/GenBank/DDBJ whole genome shotgun (WGS) entry which is preliminary data.</text>
</comment>
<dbReference type="Proteomes" id="UP000749646">
    <property type="component" value="Unassembled WGS sequence"/>
</dbReference>
<keyword evidence="8" id="KW-0539">Nucleus</keyword>
<evidence type="ECO:0000256" key="9">
    <source>
        <dbReference type="SAM" id="MobiDB-lite"/>
    </source>
</evidence>
<evidence type="ECO:0000256" key="1">
    <source>
        <dbReference type="ARBA" id="ARBA00004123"/>
    </source>
</evidence>
<dbReference type="InterPro" id="IPR019519">
    <property type="entry name" value="Elp5"/>
</dbReference>
<evidence type="ECO:0000256" key="4">
    <source>
        <dbReference type="ARBA" id="ARBA00009567"/>
    </source>
</evidence>
<dbReference type="EMBL" id="JAAAHW010002696">
    <property type="protein sequence ID" value="KAF9991529.1"/>
    <property type="molecule type" value="Genomic_DNA"/>
</dbReference>
<dbReference type="GO" id="GO:0005829">
    <property type="term" value="C:cytosol"/>
    <property type="evidence" value="ECO:0007669"/>
    <property type="project" value="TreeGrafter"/>
</dbReference>
<dbReference type="Pfam" id="PF10483">
    <property type="entry name" value="Elong_Iki1"/>
    <property type="match status" value="1"/>
</dbReference>
<accession>A0A9P6MCC9</accession>
<dbReference type="GO" id="GO:0000049">
    <property type="term" value="F:tRNA binding"/>
    <property type="evidence" value="ECO:0007669"/>
    <property type="project" value="TreeGrafter"/>
</dbReference>
<dbReference type="GO" id="GO:0005634">
    <property type="term" value="C:nucleus"/>
    <property type="evidence" value="ECO:0007669"/>
    <property type="project" value="UniProtKB-SubCell"/>
</dbReference>
<comment type="similarity">
    <text evidence="4">Belongs to the ELP5 family.</text>
</comment>
<reference evidence="10" key="1">
    <citation type="journal article" date="2020" name="Fungal Divers.">
        <title>Resolving the Mortierellaceae phylogeny through synthesis of multi-gene phylogenetics and phylogenomics.</title>
        <authorList>
            <person name="Vandepol N."/>
            <person name="Liber J."/>
            <person name="Desiro A."/>
            <person name="Na H."/>
            <person name="Kennedy M."/>
            <person name="Barry K."/>
            <person name="Grigoriev I.V."/>
            <person name="Miller A.N."/>
            <person name="O'Donnell K."/>
            <person name="Stajich J.E."/>
            <person name="Bonito G."/>
        </authorList>
    </citation>
    <scope>NUCLEOTIDE SEQUENCE</scope>
    <source>
        <strain evidence="10">MES-2147</strain>
    </source>
</reference>
<keyword evidence="11" id="KW-1185">Reference proteome</keyword>
<keyword evidence="6" id="KW-0963">Cytoplasm</keyword>
<comment type="subcellular location">
    <subcellularLocation>
        <location evidence="2">Cytoplasm</location>
    </subcellularLocation>
    <subcellularLocation>
        <location evidence="1">Nucleus</location>
    </subcellularLocation>
</comment>
<dbReference type="GO" id="GO:0033588">
    <property type="term" value="C:elongator holoenzyme complex"/>
    <property type="evidence" value="ECO:0007669"/>
    <property type="project" value="InterPro"/>
</dbReference>
<dbReference type="GO" id="GO:0002098">
    <property type="term" value="P:tRNA wobble uridine modification"/>
    <property type="evidence" value="ECO:0007669"/>
    <property type="project" value="InterPro"/>
</dbReference>
<name>A0A9P6MCC9_9FUNG</name>
<keyword evidence="7" id="KW-0819">tRNA processing</keyword>
<dbReference type="AlphaFoldDB" id="A0A9P6MCC9"/>
<dbReference type="PANTHER" id="PTHR15641:SF1">
    <property type="entry name" value="ELONGATOR COMPLEX PROTEIN 5"/>
    <property type="match status" value="1"/>
</dbReference>